<dbReference type="InterPro" id="IPR024445">
    <property type="entry name" value="Tnp_ISXO2-like"/>
</dbReference>
<protein>
    <submittedName>
        <fullName evidence="2">Putative LOC101856368 [Aplysia californica]</fullName>
    </submittedName>
</protein>
<name>A0A0K2TRW7_LEPSM</name>
<dbReference type="PANTHER" id="PTHR47163">
    <property type="entry name" value="DDE_TNP_IS1595 DOMAIN-CONTAINING PROTEIN"/>
    <property type="match status" value="1"/>
</dbReference>
<dbReference type="PANTHER" id="PTHR47163:SF2">
    <property type="entry name" value="SI:DKEY-17M8.2"/>
    <property type="match status" value="1"/>
</dbReference>
<sequence length="112" mass="12930">MVEVEDRTAATLLLIFAKYVEPGSIFMSGNWPSYRRVHFLGMQHFTVVHKRNYVDPLIGAHTHTIESLLSRVKGKMHKLGAFNTSGDLFPAYLSQYMGRKKFSRDKHFGSYY</sequence>
<feature type="domain" description="ISXO2-like transposase" evidence="1">
    <location>
        <begin position="4"/>
        <end position="99"/>
    </location>
</feature>
<reference evidence="2" key="1">
    <citation type="submission" date="2014-05" db="EMBL/GenBank/DDBJ databases">
        <authorList>
            <person name="Chronopoulou M."/>
        </authorList>
    </citation>
    <scope>NUCLEOTIDE SEQUENCE</scope>
    <source>
        <tissue evidence="2">Whole organism</tissue>
    </source>
</reference>
<accession>A0A0K2TRW7</accession>
<dbReference type="OrthoDB" id="6346507at2759"/>
<evidence type="ECO:0000259" key="1">
    <source>
        <dbReference type="Pfam" id="PF12762"/>
    </source>
</evidence>
<dbReference type="Pfam" id="PF12762">
    <property type="entry name" value="DDE_Tnp_IS1595"/>
    <property type="match status" value="1"/>
</dbReference>
<evidence type="ECO:0000313" key="2">
    <source>
        <dbReference type="EMBL" id="CDW28397.1"/>
    </source>
</evidence>
<dbReference type="InterPro" id="IPR053164">
    <property type="entry name" value="IS1016-like_transposase"/>
</dbReference>
<organism evidence="2">
    <name type="scientific">Lepeophtheirus salmonis</name>
    <name type="common">Salmon louse</name>
    <name type="synonym">Caligus salmonis</name>
    <dbReference type="NCBI Taxonomy" id="72036"/>
    <lineage>
        <taxon>Eukaryota</taxon>
        <taxon>Metazoa</taxon>
        <taxon>Ecdysozoa</taxon>
        <taxon>Arthropoda</taxon>
        <taxon>Crustacea</taxon>
        <taxon>Multicrustacea</taxon>
        <taxon>Hexanauplia</taxon>
        <taxon>Copepoda</taxon>
        <taxon>Siphonostomatoida</taxon>
        <taxon>Caligidae</taxon>
        <taxon>Lepeophtheirus</taxon>
    </lineage>
</organism>
<dbReference type="AlphaFoldDB" id="A0A0K2TRW7"/>
<dbReference type="EMBL" id="HACA01011036">
    <property type="protein sequence ID" value="CDW28397.1"/>
    <property type="molecule type" value="Transcribed_RNA"/>
</dbReference>
<proteinExistence type="predicted"/>